<feature type="DNA-binding region" description="H-T-H motif" evidence="4">
    <location>
        <begin position="73"/>
        <end position="92"/>
    </location>
</feature>
<dbReference type="PRINTS" id="PR00455">
    <property type="entry name" value="HTHTETR"/>
</dbReference>
<evidence type="ECO:0000256" key="3">
    <source>
        <dbReference type="ARBA" id="ARBA00023163"/>
    </source>
</evidence>
<dbReference type="AlphaFoldDB" id="A0A919KSE8"/>
<keyword evidence="8" id="KW-1185">Reference proteome</keyword>
<reference evidence="7" key="1">
    <citation type="journal article" date="2014" name="Int. J. Syst. Evol. Microbiol.">
        <title>Complete genome sequence of Corynebacterium casei LMG S-19264T (=DSM 44701T), isolated from a smear-ripened cheese.</title>
        <authorList>
            <consortium name="US DOE Joint Genome Institute (JGI-PGF)"/>
            <person name="Walter F."/>
            <person name="Albersmeier A."/>
            <person name="Kalinowski J."/>
            <person name="Ruckert C."/>
        </authorList>
    </citation>
    <scope>NUCLEOTIDE SEQUENCE</scope>
    <source>
        <strain evidence="7">CGMCC 4.7398</strain>
    </source>
</reference>
<dbReference type="InterPro" id="IPR009057">
    <property type="entry name" value="Homeodomain-like_sf"/>
</dbReference>
<dbReference type="Gene3D" id="1.10.10.60">
    <property type="entry name" value="Homeodomain-like"/>
    <property type="match status" value="1"/>
</dbReference>
<sequence length="295" mass="31428">MSTDTTPGSSDRPQVPADQPQDAGATGELPAVVRRLWGADAPRRRGPKPALSTGQIVQAAIDLADAEGLASVSMARIAEAVGYTPMALYRHVSGKDELLVLMADAVAKDLPDLPAGVGWRAGLEAWTRAQIDMGLDRPWFLDLPLSAAPPGPNRVRWMDQAFGVLRGLDLPADEKLAIVGLLAQHVLGEARVHIETRRAAAQRVRQEAGLPDTTPDSELDPAAIEAADPYADFDTMIARLADPTTYPHLFEAFAAWTGTSTDGPTEDDITFGIGVVLDGIEAFLRRRGALPDDGS</sequence>
<dbReference type="RefSeq" id="WP_189668864.1">
    <property type="nucleotide sequence ID" value="NZ_BNAS01000002.1"/>
</dbReference>
<dbReference type="Proteomes" id="UP000627369">
    <property type="component" value="Unassembled WGS sequence"/>
</dbReference>
<evidence type="ECO:0000256" key="2">
    <source>
        <dbReference type="ARBA" id="ARBA00023125"/>
    </source>
</evidence>
<protein>
    <submittedName>
        <fullName evidence="7">TetR family transcriptional regulator</fullName>
    </submittedName>
</protein>
<gene>
    <name evidence="7" type="ORF">GCM10017772_17480</name>
</gene>
<dbReference type="InterPro" id="IPR004111">
    <property type="entry name" value="Repressor_TetR_C"/>
</dbReference>
<evidence type="ECO:0000256" key="5">
    <source>
        <dbReference type="SAM" id="MobiDB-lite"/>
    </source>
</evidence>
<accession>A0A919KSE8</accession>
<feature type="region of interest" description="Disordered" evidence="5">
    <location>
        <begin position="1"/>
        <end position="30"/>
    </location>
</feature>
<dbReference type="InterPro" id="IPR001647">
    <property type="entry name" value="HTH_TetR"/>
</dbReference>
<dbReference type="InterPro" id="IPR036271">
    <property type="entry name" value="Tet_transcr_reg_TetR-rel_C_sf"/>
</dbReference>
<keyword evidence="2 4" id="KW-0238">DNA-binding</keyword>
<evidence type="ECO:0000256" key="1">
    <source>
        <dbReference type="ARBA" id="ARBA00023015"/>
    </source>
</evidence>
<dbReference type="Pfam" id="PF00440">
    <property type="entry name" value="TetR_N"/>
    <property type="match status" value="1"/>
</dbReference>
<proteinExistence type="predicted"/>
<dbReference type="InterPro" id="IPR050109">
    <property type="entry name" value="HTH-type_TetR-like_transc_reg"/>
</dbReference>
<dbReference type="PANTHER" id="PTHR30055">
    <property type="entry name" value="HTH-TYPE TRANSCRIPTIONAL REGULATOR RUTR"/>
    <property type="match status" value="1"/>
</dbReference>
<dbReference type="Pfam" id="PF02909">
    <property type="entry name" value="TetR_C_1"/>
    <property type="match status" value="1"/>
</dbReference>
<organism evidence="7 8">
    <name type="scientific">Promicromonospora soli</name>
    <dbReference type="NCBI Taxonomy" id="2035533"/>
    <lineage>
        <taxon>Bacteria</taxon>
        <taxon>Bacillati</taxon>
        <taxon>Actinomycetota</taxon>
        <taxon>Actinomycetes</taxon>
        <taxon>Micrococcales</taxon>
        <taxon>Promicromonosporaceae</taxon>
        <taxon>Promicromonospora</taxon>
    </lineage>
</organism>
<dbReference type="GO" id="GO:0000976">
    <property type="term" value="F:transcription cis-regulatory region binding"/>
    <property type="evidence" value="ECO:0007669"/>
    <property type="project" value="TreeGrafter"/>
</dbReference>
<keyword evidence="1" id="KW-0805">Transcription regulation</keyword>
<dbReference type="PANTHER" id="PTHR30055:SF151">
    <property type="entry name" value="TRANSCRIPTIONAL REGULATORY PROTEIN"/>
    <property type="match status" value="1"/>
</dbReference>
<dbReference type="EMBL" id="BNAS01000002">
    <property type="protein sequence ID" value="GHH70602.1"/>
    <property type="molecule type" value="Genomic_DNA"/>
</dbReference>
<reference evidence="7" key="2">
    <citation type="submission" date="2020-09" db="EMBL/GenBank/DDBJ databases">
        <authorList>
            <person name="Sun Q."/>
            <person name="Zhou Y."/>
        </authorList>
    </citation>
    <scope>NUCLEOTIDE SEQUENCE</scope>
    <source>
        <strain evidence="7">CGMCC 4.7398</strain>
    </source>
</reference>
<feature type="compositionally biased region" description="Polar residues" evidence="5">
    <location>
        <begin position="1"/>
        <end position="12"/>
    </location>
</feature>
<dbReference type="SUPFAM" id="SSF46689">
    <property type="entry name" value="Homeodomain-like"/>
    <property type="match status" value="1"/>
</dbReference>
<comment type="caution">
    <text evidence="7">The sequence shown here is derived from an EMBL/GenBank/DDBJ whole genome shotgun (WGS) entry which is preliminary data.</text>
</comment>
<evidence type="ECO:0000313" key="7">
    <source>
        <dbReference type="EMBL" id="GHH70602.1"/>
    </source>
</evidence>
<dbReference type="GO" id="GO:0003700">
    <property type="term" value="F:DNA-binding transcription factor activity"/>
    <property type="evidence" value="ECO:0007669"/>
    <property type="project" value="TreeGrafter"/>
</dbReference>
<name>A0A919KSE8_9MICO</name>
<dbReference type="GO" id="GO:0045892">
    <property type="term" value="P:negative regulation of DNA-templated transcription"/>
    <property type="evidence" value="ECO:0007669"/>
    <property type="project" value="InterPro"/>
</dbReference>
<keyword evidence="3" id="KW-0804">Transcription</keyword>
<evidence type="ECO:0000313" key="8">
    <source>
        <dbReference type="Proteomes" id="UP000627369"/>
    </source>
</evidence>
<dbReference type="Gene3D" id="1.10.357.10">
    <property type="entry name" value="Tetracycline Repressor, domain 2"/>
    <property type="match status" value="1"/>
</dbReference>
<feature type="domain" description="HTH tetR-type" evidence="6">
    <location>
        <begin position="50"/>
        <end position="110"/>
    </location>
</feature>
<dbReference type="SUPFAM" id="SSF48498">
    <property type="entry name" value="Tetracyclin repressor-like, C-terminal domain"/>
    <property type="match status" value="1"/>
</dbReference>
<evidence type="ECO:0000256" key="4">
    <source>
        <dbReference type="PROSITE-ProRule" id="PRU00335"/>
    </source>
</evidence>
<dbReference type="PROSITE" id="PS50977">
    <property type="entry name" value="HTH_TETR_2"/>
    <property type="match status" value="1"/>
</dbReference>
<evidence type="ECO:0000259" key="6">
    <source>
        <dbReference type="PROSITE" id="PS50977"/>
    </source>
</evidence>